<dbReference type="Pfam" id="PF13031">
    <property type="entry name" value="DUF3892"/>
    <property type="match status" value="1"/>
</dbReference>
<dbReference type="RefSeq" id="WP_132273896.1">
    <property type="nucleotide sequence ID" value="NZ_JAOBST010000012.1"/>
</dbReference>
<name>A0A4R4FI54_9FIRM</name>
<organism evidence="1 2">
    <name type="scientific">Extibacter muris</name>
    <dbReference type="NCBI Taxonomy" id="1796622"/>
    <lineage>
        <taxon>Bacteria</taxon>
        <taxon>Bacillati</taxon>
        <taxon>Bacillota</taxon>
        <taxon>Clostridia</taxon>
        <taxon>Lachnospirales</taxon>
        <taxon>Lachnospiraceae</taxon>
        <taxon>Extibacter</taxon>
    </lineage>
</organism>
<protein>
    <submittedName>
        <fullName evidence="1">DUF3892 domain-containing protein</fullName>
    </submittedName>
</protein>
<evidence type="ECO:0000313" key="2">
    <source>
        <dbReference type="Proteomes" id="UP000295710"/>
    </source>
</evidence>
<reference evidence="1 2" key="1">
    <citation type="journal article" date="2016" name="Nat. Microbiol.">
        <title>The Mouse Intestinal Bacterial Collection (miBC) provides host-specific insight into cultured diversity and functional potential of the gut microbiota.</title>
        <authorList>
            <person name="Lagkouvardos I."/>
            <person name="Pukall R."/>
            <person name="Abt B."/>
            <person name="Foesel B.U."/>
            <person name="Meier-Kolthoff J.P."/>
            <person name="Kumar N."/>
            <person name="Bresciani A."/>
            <person name="Martinez I."/>
            <person name="Just S."/>
            <person name="Ziegler C."/>
            <person name="Brugiroux S."/>
            <person name="Garzetti D."/>
            <person name="Wenning M."/>
            <person name="Bui T.P."/>
            <person name="Wang J."/>
            <person name="Hugenholtz F."/>
            <person name="Plugge C.M."/>
            <person name="Peterson D.A."/>
            <person name="Hornef M.W."/>
            <person name="Baines J.F."/>
            <person name="Smidt H."/>
            <person name="Walter J."/>
            <person name="Kristiansen K."/>
            <person name="Nielsen H.B."/>
            <person name="Haller D."/>
            <person name="Overmann J."/>
            <person name="Stecher B."/>
            <person name="Clavel T."/>
        </authorList>
    </citation>
    <scope>NUCLEOTIDE SEQUENCE [LARGE SCALE GENOMIC DNA]</scope>
    <source>
        <strain evidence="1 2">DSM 28560</strain>
    </source>
</reference>
<dbReference type="EMBL" id="SMMX01000001">
    <property type="protein sequence ID" value="TDA23271.1"/>
    <property type="molecule type" value="Genomic_DNA"/>
</dbReference>
<proteinExistence type="predicted"/>
<evidence type="ECO:0000313" key="1">
    <source>
        <dbReference type="EMBL" id="TDA23271.1"/>
    </source>
</evidence>
<gene>
    <name evidence="1" type="ORF">E1963_00515</name>
</gene>
<sequence>MELKVNKESKTGLNTEFINLESGRKVSLQHAIEQIEKSNPNYKNYETVTKANGTTYVRSKADGSLKNNIE</sequence>
<dbReference type="AlphaFoldDB" id="A0A4R4FI54"/>
<keyword evidence="2" id="KW-1185">Reference proteome</keyword>
<dbReference type="Proteomes" id="UP000295710">
    <property type="component" value="Unassembled WGS sequence"/>
</dbReference>
<comment type="caution">
    <text evidence="1">The sequence shown here is derived from an EMBL/GenBank/DDBJ whole genome shotgun (WGS) entry which is preliminary data.</text>
</comment>
<accession>A0A4R4FI54</accession>
<dbReference type="InterPro" id="IPR024997">
    <property type="entry name" value="DUF3892"/>
</dbReference>